<keyword evidence="2" id="KW-1185">Reference proteome</keyword>
<dbReference type="PATRIC" id="fig|1121305.3.peg.2330"/>
<name>A0A151AKY1_9CLOT</name>
<dbReference type="Proteomes" id="UP000075374">
    <property type="component" value="Unassembled WGS sequence"/>
</dbReference>
<evidence type="ECO:0000313" key="2">
    <source>
        <dbReference type="Proteomes" id="UP000075374"/>
    </source>
</evidence>
<dbReference type="AlphaFoldDB" id="A0A151AKY1"/>
<evidence type="ECO:0000313" key="1">
    <source>
        <dbReference type="EMBL" id="KYH28057.1"/>
    </source>
</evidence>
<protein>
    <submittedName>
        <fullName evidence="1">Uncharacterized protein</fullName>
    </submittedName>
</protein>
<gene>
    <name evidence="1" type="ORF">CLCOL_23280</name>
</gene>
<reference evidence="1 2" key="1">
    <citation type="submission" date="2016-02" db="EMBL/GenBank/DDBJ databases">
        <title>Genome sequence of Clostridium colicanis DSM 13634.</title>
        <authorList>
            <person name="Poehlein A."/>
            <person name="Daniel R."/>
        </authorList>
    </citation>
    <scope>NUCLEOTIDE SEQUENCE [LARGE SCALE GENOMIC DNA]</scope>
    <source>
        <strain evidence="1 2">DSM 13634</strain>
    </source>
</reference>
<sequence length="83" mass="9201">MYPNYSNCRPNPQPKFCPEEPGTLIRISIPAGATIRLGFIEVTSPSGICLLVKLRHLFDKKNSLGDIADLIKKCGANVEIMRE</sequence>
<dbReference type="RefSeq" id="WP_061859120.1">
    <property type="nucleotide sequence ID" value="NZ_LTBB01000014.1"/>
</dbReference>
<proteinExistence type="predicted"/>
<accession>A0A151AKY1</accession>
<comment type="caution">
    <text evidence="1">The sequence shown here is derived from an EMBL/GenBank/DDBJ whole genome shotgun (WGS) entry which is preliminary data.</text>
</comment>
<organism evidence="1 2">
    <name type="scientific">Clostridium colicanis DSM 13634</name>
    <dbReference type="NCBI Taxonomy" id="1121305"/>
    <lineage>
        <taxon>Bacteria</taxon>
        <taxon>Bacillati</taxon>
        <taxon>Bacillota</taxon>
        <taxon>Clostridia</taxon>
        <taxon>Eubacteriales</taxon>
        <taxon>Clostridiaceae</taxon>
        <taxon>Clostridium</taxon>
    </lineage>
</organism>
<dbReference type="EMBL" id="LTBB01000014">
    <property type="protein sequence ID" value="KYH28057.1"/>
    <property type="molecule type" value="Genomic_DNA"/>
</dbReference>